<dbReference type="HOGENOM" id="CLU_2288518_0_0_7"/>
<accession>Q1CYC1</accession>
<keyword evidence="2" id="KW-1185">Reference proteome</keyword>
<dbReference type="STRING" id="246197.MXAN_6480"/>
<organism evidence="1 2">
    <name type="scientific">Myxococcus xanthus (strain DK1622)</name>
    <dbReference type="NCBI Taxonomy" id="246197"/>
    <lineage>
        <taxon>Bacteria</taxon>
        <taxon>Pseudomonadati</taxon>
        <taxon>Myxococcota</taxon>
        <taxon>Myxococcia</taxon>
        <taxon>Myxococcales</taxon>
        <taxon>Cystobacterineae</taxon>
        <taxon>Myxococcaceae</taxon>
        <taxon>Myxococcus</taxon>
    </lineage>
</organism>
<dbReference type="Proteomes" id="UP000002402">
    <property type="component" value="Chromosome"/>
</dbReference>
<sequence>MRPAEHRAPVAQQLAHALLLEYARIPLQSEGSPASTSVDEFIAANYPKDLKEFLRKVLTAADKAAELDGVSARNKVWWPIVKAVVRATVKVVEAVNQRDKR</sequence>
<evidence type="ECO:0000313" key="2">
    <source>
        <dbReference type="Proteomes" id="UP000002402"/>
    </source>
</evidence>
<gene>
    <name evidence="1" type="ordered locus">MXAN_6480</name>
</gene>
<dbReference type="EMBL" id="CP000113">
    <property type="protein sequence ID" value="ABF91208.1"/>
    <property type="molecule type" value="Genomic_DNA"/>
</dbReference>
<protein>
    <submittedName>
        <fullName evidence="1">Uncharacterized protein</fullName>
    </submittedName>
</protein>
<evidence type="ECO:0000313" key="1">
    <source>
        <dbReference type="EMBL" id="ABF91208.1"/>
    </source>
</evidence>
<proteinExistence type="predicted"/>
<name>Q1CYC1_MYXXD</name>
<dbReference type="KEGG" id="mxa:MXAN_6480"/>
<reference evidence="1 2" key="1">
    <citation type="journal article" date="2006" name="Proc. Natl. Acad. Sci. U.S.A.">
        <title>Evolution of sensory complexity recorded in a myxobacterial genome.</title>
        <authorList>
            <person name="Goldman B.S."/>
            <person name="Nierman W.C."/>
            <person name="Kaiser D."/>
            <person name="Slater S.C."/>
            <person name="Durkin A.S."/>
            <person name="Eisen J.A."/>
            <person name="Ronning C.M."/>
            <person name="Barbazuk W.B."/>
            <person name="Blanchard M."/>
            <person name="Field C."/>
            <person name="Halling C."/>
            <person name="Hinkle G."/>
            <person name="Iartchuk O."/>
            <person name="Kim H.S."/>
            <person name="Mackenzie C."/>
            <person name="Madupu R."/>
            <person name="Miller N."/>
            <person name="Shvartsbeyn A."/>
            <person name="Sullivan S.A."/>
            <person name="Vaudin M."/>
            <person name="Wiegand R."/>
            <person name="Kaplan H.B."/>
        </authorList>
    </citation>
    <scope>NUCLEOTIDE SEQUENCE [LARGE SCALE GENOMIC DNA]</scope>
    <source>
        <strain evidence="2">DK1622</strain>
    </source>
</reference>
<dbReference type="AlphaFoldDB" id="Q1CYC1"/>
<dbReference type="EnsemblBacteria" id="ABF91208">
    <property type="protein sequence ID" value="ABF91208"/>
    <property type="gene ID" value="MXAN_6480"/>
</dbReference>